<dbReference type="Proteomes" id="UP001196413">
    <property type="component" value="Unassembled WGS sequence"/>
</dbReference>
<reference evidence="1" key="1">
    <citation type="submission" date="2021-06" db="EMBL/GenBank/DDBJ databases">
        <title>Parelaphostrongylus tenuis whole genome reference sequence.</title>
        <authorList>
            <person name="Garwood T.J."/>
            <person name="Larsen P.A."/>
            <person name="Fountain-Jones N.M."/>
            <person name="Garbe J.R."/>
            <person name="Macchietto M.G."/>
            <person name="Kania S.A."/>
            <person name="Gerhold R.W."/>
            <person name="Richards J.E."/>
            <person name="Wolf T.M."/>
        </authorList>
    </citation>
    <scope>NUCLEOTIDE SEQUENCE</scope>
    <source>
        <strain evidence="1">MNPRO001-30</strain>
        <tissue evidence="1">Meninges</tissue>
    </source>
</reference>
<dbReference type="Gene3D" id="3.30.428.10">
    <property type="entry name" value="HIT-like"/>
    <property type="match status" value="1"/>
</dbReference>
<dbReference type="SUPFAM" id="SSF54197">
    <property type="entry name" value="HIT-like"/>
    <property type="match status" value="1"/>
</dbReference>
<organism evidence="1 2">
    <name type="scientific">Parelaphostrongylus tenuis</name>
    <name type="common">Meningeal worm</name>
    <dbReference type="NCBI Taxonomy" id="148309"/>
    <lineage>
        <taxon>Eukaryota</taxon>
        <taxon>Metazoa</taxon>
        <taxon>Ecdysozoa</taxon>
        <taxon>Nematoda</taxon>
        <taxon>Chromadorea</taxon>
        <taxon>Rhabditida</taxon>
        <taxon>Rhabditina</taxon>
        <taxon>Rhabditomorpha</taxon>
        <taxon>Strongyloidea</taxon>
        <taxon>Metastrongylidae</taxon>
        <taxon>Parelaphostrongylus</taxon>
    </lineage>
</organism>
<name>A0AAD5M869_PARTN</name>
<gene>
    <name evidence="1" type="primary">HINT-1</name>
    <name evidence="1" type="ORF">KIN20_008623</name>
</gene>
<dbReference type="PRINTS" id="PR00332">
    <property type="entry name" value="HISTRIAD"/>
</dbReference>
<dbReference type="AlphaFoldDB" id="A0AAD5M869"/>
<evidence type="ECO:0000313" key="1">
    <source>
        <dbReference type="EMBL" id="KAJ1352313.1"/>
    </source>
</evidence>
<accession>A0AAD5M869</accession>
<dbReference type="InterPro" id="IPR001310">
    <property type="entry name" value="Histidine_triad_HIT"/>
</dbReference>
<dbReference type="EMBL" id="JAHQIW010001355">
    <property type="protein sequence ID" value="KAJ1352313.1"/>
    <property type="molecule type" value="Genomic_DNA"/>
</dbReference>
<dbReference type="Pfam" id="PF11969">
    <property type="entry name" value="DcpS_C"/>
    <property type="match status" value="1"/>
</dbReference>
<keyword evidence="2" id="KW-1185">Reference proteome</keyword>
<sequence length="84" mass="9420">MKEKARRAAVRENDIIFGKIIRKKIPAKIIYEDVDVSAFRDVNPTSANAFLGHAEKRVAMLQEVEDTDQALLGKLMVTAGMVYL</sequence>
<evidence type="ECO:0000313" key="2">
    <source>
        <dbReference type="Proteomes" id="UP001196413"/>
    </source>
</evidence>
<protein>
    <submittedName>
        <fullName evidence="1">HIT domain</fullName>
    </submittedName>
</protein>
<proteinExistence type="predicted"/>
<dbReference type="PANTHER" id="PTHR23089">
    <property type="entry name" value="HISTIDINE TRIAD HIT PROTEIN"/>
    <property type="match status" value="1"/>
</dbReference>
<comment type="caution">
    <text evidence="1">The sequence shown here is derived from an EMBL/GenBank/DDBJ whole genome shotgun (WGS) entry which is preliminary data.</text>
</comment>
<dbReference type="InterPro" id="IPR036265">
    <property type="entry name" value="HIT-like_sf"/>
</dbReference>